<sequence length="428" mass="48381">MIWNRRLSVLLLALISIGKSSESVPLLSNEIPFGDGYLKSYGSEILGVDQQHQIEEALAGSTEARIAFISPVDGRKCVLEHECSICVTQPSVEEVESLESGCDPETKLKNCRKDTRTEPLEKRVKICSEKTSKQCESPCFNCPTFCRPQSQFWCEDDYKVSQLNEQILENGKVIHRVTEHLQLQMNCYERDLEPLCAPVNCRFQSQGSDCVETIKTVNLDETDILEKLFEMTAGPVRQLFENEAKTNSENQTSETEVKGFEVTPISMEEVMILNNREILERGNGPENSPRPSSGKVTTTPTTTTLAPQTTRETIAIVTGRIILEKDQAYQEPETTSTFRQGRRDPITSSETFSPTHHLLQQRQLKQRPRLLDLQQPHLHAIYSQQTLPGGVWCRGIVITLVVPSTVPIPTTWDYLRGNQPFVSKIDRR</sequence>
<dbReference type="Proteomes" id="UP000318571">
    <property type="component" value="Chromosome 3"/>
</dbReference>
<evidence type="ECO:0000313" key="3">
    <source>
        <dbReference type="EMBL" id="TRY73421.1"/>
    </source>
</evidence>
<dbReference type="AlphaFoldDB" id="A0A553P6V9"/>
<accession>A0A553P6V9</accession>
<feature type="compositionally biased region" description="Polar residues" evidence="1">
    <location>
        <begin position="285"/>
        <end position="296"/>
    </location>
</feature>
<comment type="caution">
    <text evidence="3">The sequence shown here is derived from an EMBL/GenBank/DDBJ whole genome shotgun (WGS) entry which is preliminary data.</text>
</comment>
<keyword evidence="4" id="KW-1185">Reference proteome</keyword>
<protein>
    <submittedName>
        <fullName evidence="3">Uncharacterized protein</fullName>
    </submittedName>
</protein>
<evidence type="ECO:0000256" key="2">
    <source>
        <dbReference type="SAM" id="SignalP"/>
    </source>
</evidence>
<feature type="compositionally biased region" description="Low complexity" evidence="1">
    <location>
        <begin position="297"/>
        <end position="310"/>
    </location>
</feature>
<reference evidence="3 4" key="1">
    <citation type="journal article" date="2018" name="Nat. Ecol. Evol.">
        <title>Genomic signatures of mitonuclear coevolution across populations of Tigriopus californicus.</title>
        <authorList>
            <person name="Barreto F.S."/>
            <person name="Watson E.T."/>
            <person name="Lima T.G."/>
            <person name="Willett C.S."/>
            <person name="Edmands S."/>
            <person name="Li W."/>
            <person name="Burton R.S."/>
        </authorList>
    </citation>
    <scope>NUCLEOTIDE SEQUENCE [LARGE SCALE GENOMIC DNA]</scope>
    <source>
        <strain evidence="3 4">San Diego</strain>
    </source>
</reference>
<dbReference type="EMBL" id="VCGU01000007">
    <property type="protein sequence ID" value="TRY73421.1"/>
    <property type="molecule type" value="Genomic_DNA"/>
</dbReference>
<proteinExistence type="predicted"/>
<evidence type="ECO:0000256" key="1">
    <source>
        <dbReference type="SAM" id="MobiDB-lite"/>
    </source>
</evidence>
<organism evidence="3 4">
    <name type="scientific">Tigriopus californicus</name>
    <name type="common">Marine copepod</name>
    <dbReference type="NCBI Taxonomy" id="6832"/>
    <lineage>
        <taxon>Eukaryota</taxon>
        <taxon>Metazoa</taxon>
        <taxon>Ecdysozoa</taxon>
        <taxon>Arthropoda</taxon>
        <taxon>Crustacea</taxon>
        <taxon>Multicrustacea</taxon>
        <taxon>Hexanauplia</taxon>
        <taxon>Copepoda</taxon>
        <taxon>Harpacticoida</taxon>
        <taxon>Harpacticidae</taxon>
        <taxon>Tigriopus</taxon>
    </lineage>
</organism>
<evidence type="ECO:0000313" key="4">
    <source>
        <dbReference type="Proteomes" id="UP000318571"/>
    </source>
</evidence>
<feature type="signal peptide" evidence="2">
    <location>
        <begin position="1"/>
        <end position="23"/>
    </location>
</feature>
<feature type="region of interest" description="Disordered" evidence="1">
    <location>
        <begin position="330"/>
        <end position="357"/>
    </location>
</feature>
<name>A0A553P6V9_TIGCA</name>
<feature type="chain" id="PRO_5021840190" evidence="2">
    <location>
        <begin position="24"/>
        <end position="428"/>
    </location>
</feature>
<feature type="region of interest" description="Disordered" evidence="1">
    <location>
        <begin position="280"/>
        <end position="310"/>
    </location>
</feature>
<keyword evidence="2" id="KW-0732">Signal</keyword>
<gene>
    <name evidence="3" type="ORF">TCAL_14656</name>
</gene>